<dbReference type="InterPro" id="IPR045748">
    <property type="entry name" value="DcaP"/>
</dbReference>
<protein>
    <submittedName>
        <fullName evidence="2">Uncharacterized protein</fullName>
    </submittedName>
</protein>
<evidence type="ECO:0000313" key="2">
    <source>
        <dbReference type="EMBL" id="RJX69212.1"/>
    </source>
</evidence>
<dbReference type="SUPFAM" id="SSF56935">
    <property type="entry name" value="Porins"/>
    <property type="match status" value="1"/>
</dbReference>
<dbReference type="EMBL" id="RAHJ01000014">
    <property type="protein sequence ID" value="RJX69212.1"/>
    <property type="molecule type" value="Genomic_DNA"/>
</dbReference>
<feature type="coiled-coil region" evidence="1">
    <location>
        <begin position="16"/>
        <end position="85"/>
    </location>
</feature>
<dbReference type="OrthoDB" id="9763822at2"/>
<keyword evidence="1" id="KW-0175">Coiled coil</keyword>
<accession>A0A419R4E4</accession>
<sequence>MTASALVPVSVQAKTGESVEQRLDRLEAMIVSLQQQMNTGQAPSAQQAEAVSQLRSAVEATRAQNQQLAAQQAETEARVAQVEKTSSADGFSVGDTRVTLGGYIKLDGKTIRTSGGQMANGSVGRDFLLPGLIPVGGAASGWDTDFHARQSRIIVKTSTPVGDKSVGTHLELDFMTTSGGDQRVSNSYSPRMRQAFITYDGWLFGQAWSTFQNVSALPDTLDFVGTMPGTVFVRQPMIRYKTKGGLSVAIENPETTLTSVTGARIQPGDDKLPDLVLRYDKSGFAIAGIVRQLTASDAILPTSDSAVAYGVSVSGVVPLGGKDDLRFMATAGKGLGRYMGANIVNDAAIDISGKLDPIATYSGFAAYRHFWGPKLRSTIAGSYFKADNPVLLTGNTPTDEVWNALANIIYSPVPKLDLGIEYMYANRKNEAGLDGNLQQVQVSAKYAF</sequence>
<comment type="caution">
    <text evidence="2">The sequence shown here is derived from an EMBL/GenBank/DDBJ whole genome shotgun (WGS) entry which is preliminary data.</text>
</comment>
<proteinExistence type="predicted"/>
<evidence type="ECO:0000256" key="1">
    <source>
        <dbReference type="SAM" id="Coils"/>
    </source>
</evidence>
<name>A0A419R4E4_9SPHN</name>
<evidence type="ECO:0000313" key="3">
    <source>
        <dbReference type="Proteomes" id="UP000284322"/>
    </source>
</evidence>
<dbReference type="AlphaFoldDB" id="A0A419R4E4"/>
<reference evidence="2 3" key="1">
    <citation type="submission" date="2018-09" db="EMBL/GenBank/DDBJ databases">
        <title>Altererythrobacter sp.Ery1 and Ery12, the genome sequencing of novel strains in genus Alterythrobacter.</title>
        <authorList>
            <person name="Cheng H."/>
            <person name="Wu Y.-H."/>
            <person name="Fang C."/>
            <person name="Xu X.-W."/>
        </authorList>
    </citation>
    <scope>NUCLEOTIDE SEQUENCE [LARGE SCALE GENOMIC DNA]</scope>
    <source>
        <strain evidence="2 3">Ery12</strain>
    </source>
</reference>
<gene>
    <name evidence="2" type="ORF">D6858_04865</name>
</gene>
<organism evidence="2 3">
    <name type="scientific">Tsuneonella suprasediminis</name>
    <dbReference type="NCBI Taxonomy" id="2306996"/>
    <lineage>
        <taxon>Bacteria</taxon>
        <taxon>Pseudomonadati</taxon>
        <taxon>Pseudomonadota</taxon>
        <taxon>Alphaproteobacteria</taxon>
        <taxon>Sphingomonadales</taxon>
        <taxon>Erythrobacteraceae</taxon>
        <taxon>Tsuneonella</taxon>
    </lineage>
</organism>
<keyword evidence="3" id="KW-1185">Reference proteome</keyword>
<dbReference type="Proteomes" id="UP000284322">
    <property type="component" value="Unassembled WGS sequence"/>
</dbReference>
<dbReference type="Pfam" id="PF19577">
    <property type="entry name" value="DcaP"/>
    <property type="match status" value="1"/>
</dbReference>